<gene>
    <name evidence="2" type="ORF">ACFQE6_31875</name>
</gene>
<feature type="transmembrane region" description="Helical" evidence="1">
    <location>
        <begin position="118"/>
        <end position="138"/>
    </location>
</feature>
<feature type="transmembrane region" description="Helical" evidence="1">
    <location>
        <begin position="20"/>
        <end position="39"/>
    </location>
</feature>
<keyword evidence="1" id="KW-0472">Membrane</keyword>
<dbReference type="RefSeq" id="WP_273742111.1">
    <property type="nucleotide sequence ID" value="NZ_JAQIVI010000757.1"/>
</dbReference>
<evidence type="ECO:0000313" key="2">
    <source>
        <dbReference type="EMBL" id="MFC6769467.1"/>
    </source>
</evidence>
<comment type="caution">
    <text evidence="2">The sequence shown here is derived from an EMBL/GenBank/DDBJ whole genome shotgun (WGS) entry which is preliminary data.</text>
</comment>
<organism evidence="2 3">
    <name type="scientific">Natrinema soli</name>
    <dbReference type="NCBI Taxonomy" id="1930624"/>
    <lineage>
        <taxon>Archaea</taxon>
        <taxon>Methanobacteriati</taxon>
        <taxon>Methanobacteriota</taxon>
        <taxon>Stenosarchaea group</taxon>
        <taxon>Halobacteria</taxon>
        <taxon>Halobacteriales</taxon>
        <taxon>Natrialbaceae</taxon>
        <taxon>Natrinema</taxon>
    </lineage>
</organism>
<keyword evidence="1" id="KW-1133">Transmembrane helix</keyword>
<reference evidence="2 3" key="1">
    <citation type="journal article" date="2019" name="Int. J. Syst. Evol. Microbiol.">
        <title>The Global Catalogue of Microorganisms (GCM) 10K type strain sequencing project: providing services to taxonomists for standard genome sequencing and annotation.</title>
        <authorList>
            <consortium name="The Broad Institute Genomics Platform"/>
            <consortium name="The Broad Institute Genome Sequencing Center for Infectious Disease"/>
            <person name="Wu L."/>
            <person name="Ma J."/>
        </authorList>
    </citation>
    <scope>NUCLEOTIDE SEQUENCE [LARGE SCALE GENOMIC DNA]</scope>
    <source>
        <strain evidence="2 3">LMG 29247</strain>
    </source>
</reference>
<keyword evidence="3" id="KW-1185">Reference proteome</keyword>
<dbReference type="EMBL" id="JBHSWV010000757">
    <property type="protein sequence ID" value="MFC6769467.1"/>
    <property type="molecule type" value="Genomic_DNA"/>
</dbReference>
<feature type="transmembrane region" description="Helical" evidence="1">
    <location>
        <begin position="45"/>
        <end position="63"/>
    </location>
</feature>
<sequence length="143" mass="14988">MNGSRDAGAESVDEGGLSPALLGIGVGVVDVAVFAYLGLELVDDPVFGAFVGLVLGIGTYLFLPGVMARDRERDTDDLEPVAVGTRVRSFHRTAAGLALPPAGIMLFAWRLINETLLFGLVGSVIIALAIYVPLAVLLPRRLA</sequence>
<name>A0ABD5T0N2_9EURY</name>
<keyword evidence="1" id="KW-0812">Transmembrane</keyword>
<dbReference type="Proteomes" id="UP001596383">
    <property type="component" value="Unassembled WGS sequence"/>
</dbReference>
<evidence type="ECO:0000313" key="3">
    <source>
        <dbReference type="Proteomes" id="UP001596383"/>
    </source>
</evidence>
<accession>A0ABD5T0N2</accession>
<dbReference type="AlphaFoldDB" id="A0ABD5T0N2"/>
<protein>
    <submittedName>
        <fullName evidence="2">Uncharacterized protein</fullName>
    </submittedName>
</protein>
<evidence type="ECO:0000256" key="1">
    <source>
        <dbReference type="SAM" id="Phobius"/>
    </source>
</evidence>
<proteinExistence type="predicted"/>